<dbReference type="GO" id="GO:0005829">
    <property type="term" value="C:cytosol"/>
    <property type="evidence" value="ECO:0007669"/>
    <property type="project" value="TreeGrafter"/>
</dbReference>
<dbReference type="AlphaFoldDB" id="A0A4R9G6F5"/>
<dbReference type="SUPFAM" id="SSF53383">
    <property type="entry name" value="PLP-dependent transferases"/>
    <property type="match status" value="1"/>
</dbReference>
<dbReference type="GO" id="GO:0009042">
    <property type="term" value="F:valine-pyruvate transaminase activity"/>
    <property type="evidence" value="ECO:0007669"/>
    <property type="project" value="TreeGrafter"/>
</dbReference>
<dbReference type="GO" id="GO:0030170">
    <property type="term" value="F:pyridoxal phosphate binding"/>
    <property type="evidence" value="ECO:0007669"/>
    <property type="project" value="InterPro"/>
</dbReference>
<proteinExistence type="predicted"/>
<evidence type="ECO:0000313" key="6">
    <source>
        <dbReference type="EMBL" id="TGK07013.1"/>
    </source>
</evidence>
<dbReference type="InterPro" id="IPR004839">
    <property type="entry name" value="Aminotransferase_I/II_large"/>
</dbReference>
<dbReference type="InterPro" id="IPR050859">
    <property type="entry name" value="Class-I_PLP-dep_aminotransf"/>
</dbReference>
<dbReference type="InterPro" id="IPR015421">
    <property type="entry name" value="PyrdxlP-dep_Trfase_major"/>
</dbReference>
<gene>
    <name evidence="6" type="ORF">EHO59_02535</name>
</gene>
<name>A0A4R9G6F5_9LEPT</name>
<evidence type="ECO:0000256" key="1">
    <source>
        <dbReference type="ARBA" id="ARBA00001933"/>
    </source>
</evidence>
<comment type="cofactor">
    <cofactor evidence="1">
        <name>pyridoxal 5'-phosphate</name>
        <dbReference type="ChEBI" id="CHEBI:597326"/>
    </cofactor>
</comment>
<dbReference type="PANTHER" id="PTHR42790">
    <property type="entry name" value="AMINOTRANSFERASE"/>
    <property type="match status" value="1"/>
</dbReference>
<dbReference type="OrthoDB" id="5889947at2"/>
<keyword evidence="3 6" id="KW-0808">Transferase</keyword>
<sequence length="421" mass="47387">MSENFIFSRFGRKYENQTGIGQLMEDLGNLRPGMSMLGGGSPALIPEVEEAWREILSKFTSSNFWDSLLGKYETPSGKEETLEALASLLSSETGTKIHKDQIAITNGSQSAFYLLLNFFSGHFEDGSFRKIFLPVLPEYIGYLDQPIYSNSFAYSLGQVKTTGEDTFRYELDPSSLENWDDEKNPLGCVALSRPTNPTGRVASSEELEKILSFSRKRNIPLFLDNAYGYPFPGIVYSEQGLFHKEGMIQGFSLSKIGLPGVRTGFVLGDPEIISALNKANAVLNLASGNLGQFIALEFINSGEWLRLSRDIVRPFYRKKRDLAISCIRKEWKNKIRYSLHESEGAFFLWAKFSGLNRKISELYPILKENGVIIVPGKYFYPTPVSQEPFAEECVRISFAREDQEIQEGIHKIGKVLSSFAE</sequence>
<reference evidence="6" key="1">
    <citation type="journal article" date="2019" name="PLoS Negl. Trop. Dis.">
        <title>Revisiting the worldwide diversity of Leptospira species in the environment.</title>
        <authorList>
            <person name="Vincent A.T."/>
            <person name="Schiettekatte O."/>
            <person name="Bourhy P."/>
            <person name="Veyrier F.J."/>
            <person name="Picardeau M."/>
        </authorList>
    </citation>
    <scope>NUCLEOTIDE SEQUENCE [LARGE SCALE GENOMIC DNA]</scope>
    <source>
        <strain evidence="6">SSS9</strain>
    </source>
</reference>
<dbReference type="GO" id="GO:1901605">
    <property type="term" value="P:alpha-amino acid metabolic process"/>
    <property type="evidence" value="ECO:0007669"/>
    <property type="project" value="TreeGrafter"/>
</dbReference>
<keyword evidence="4" id="KW-0663">Pyridoxal phosphate</keyword>
<dbReference type="CDD" id="cd00609">
    <property type="entry name" value="AAT_like"/>
    <property type="match status" value="1"/>
</dbReference>
<feature type="domain" description="Aminotransferase class I/classII large" evidence="5">
    <location>
        <begin position="70"/>
        <end position="412"/>
    </location>
</feature>
<evidence type="ECO:0000256" key="3">
    <source>
        <dbReference type="ARBA" id="ARBA00022679"/>
    </source>
</evidence>
<evidence type="ECO:0000256" key="4">
    <source>
        <dbReference type="ARBA" id="ARBA00022898"/>
    </source>
</evidence>
<dbReference type="InterPro" id="IPR015424">
    <property type="entry name" value="PyrdxlP-dep_Trfase"/>
</dbReference>
<dbReference type="RefSeq" id="WP_135584437.1">
    <property type="nucleotide sequence ID" value="NZ_RQEP01000005.1"/>
</dbReference>
<evidence type="ECO:0000313" key="7">
    <source>
        <dbReference type="Proteomes" id="UP000297453"/>
    </source>
</evidence>
<dbReference type="Proteomes" id="UP000297453">
    <property type="component" value="Unassembled WGS sequence"/>
</dbReference>
<dbReference type="EMBL" id="RQEP01000005">
    <property type="protein sequence ID" value="TGK07013.1"/>
    <property type="molecule type" value="Genomic_DNA"/>
</dbReference>
<comment type="caution">
    <text evidence="6">The sequence shown here is derived from an EMBL/GenBank/DDBJ whole genome shotgun (WGS) entry which is preliminary data.</text>
</comment>
<accession>A0A4R9G6F5</accession>
<dbReference type="Gene3D" id="3.40.640.10">
    <property type="entry name" value="Type I PLP-dependent aspartate aminotransferase-like (Major domain)"/>
    <property type="match status" value="1"/>
</dbReference>
<keyword evidence="7" id="KW-1185">Reference proteome</keyword>
<dbReference type="PANTHER" id="PTHR42790:SF4">
    <property type="entry name" value="VALINE--PYRUVATE AMINOTRANSFERASE"/>
    <property type="match status" value="1"/>
</dbReference>
<dbReference type="Pfam" id="PF00155">
    <property type="entry name" value="Aminotran_1_2"/>
    <property type="match status" value="1"/>
</dbReference>
<protein>
    <submittedName>
        <fullName evidence="6">Pyridoxal phosphate-dependent aminotransferase</fullName>
    </submittedName>
</protein>
<keyword evidence="2 6" id="KW-0032">Aminotransferase</keyword>
<organism evidence="6 7">
    <name type="scientific">Leptospira semungkisensis</name>
    <dbReference type="NCBI Taxonomy" id="2484985"/>
    <lineage>
        <taxon>Bacteria</taxon>
        <taxon>Pseudomonadati</taxon>
        <taxon>Spirochaetota</taxon>
        <taxon>Spirochaetia</taxon>
        <taxon>Leptospirales</taxon>
        <taxon>Leptospiraceae</taxon>
        <taxon>Leptospira</taxon>
    </lineage>
</organism>
<evidence type="ECO:0000259" key="5">
    <source>
        <dbReference type="Pfam" id="PF00155"/>
    </source>
</evidence>
<evidence type="ECO:0000256" key="2">
    <source>
        <dbReference type="ARBA" id="ARBA00022576"/>
    </source>
</evidence>